<organism evidence="3 4">
    <name type="scientific">Novosphingobium pentaromativorans US6-1</name>
    <dbReference type="NCBI Taxonomy" id="1088721"/>
    <lineage>
        <taxon>Bacteria</taxon>
        <taxon>Pseudomonadati</taxon>
        <taxon>Pseudomonadota</taxon>
        <taxon>Alphaproteobacteria</taxon>
        <taxon>Sphingomonadales</taxon>
        <taxon>Sphingomonadaceae</taxon>
        <taxon>Novosphingobium</taxon>
    </lineage>
</organism>
<dbReference type="PRINTS" id="PR00598">
    <property type="entry name" value="HTHMARR"/>
</dbReference>
<evidence type="ECO:0000313" key="3">
    <source>
        <dbReference type="EMBL" id="EHJ61438.1"/>
    </source>
</evidence>
<comment type="caution">
    <text evidence="3">The sequence shown here is derived from an EMBL/GenBank/DDBJ whole genome shotgun (WGS) entry which is preliminary data.</text>
</comment>
<dbReference type="PATRIC" id="fig|1088721.3.peg.1580"/>
<feature type="domain" description="HTH marR-type" evidence="2">
    <location>
        <begin position="46"/>
        <end position="178"/>
    </location>
</feature>
<dbReference type="InterPro" id="IPR039422">
    <property type="entry name" value="MarR/SlyA-like"/>
</dbReference>
<dbReference type="GO" id="GO:0003700">
    <property type="term" value="F:DNA-binding transcription factor activity"/>
    <property type="evidence" value="ECO:0007669"/>
    <property type="project" value="InterPro"/>
</dbReference>
<protein>
    <recommendedName>
        <fullName evidence="2">HTH marR-type domain-containing protein</fullName>
    </recommendedName>
</protein>
<gene>
    <name evidence="3" type="ORF">NSU_1600</name>
</gene>
<dbReference type="InterPro" id="IPR000835">
    <property type="entry name" value="HTH_MarR-typ"/>
</dbReference>
<reference evidence="3 4" key="1">
    <citation type="journal article" date="2012" name="J. Bacteriol.">
        <title>Genome sequence of benzo(a)pyrene-degrading bacterium Novosphingobium pentaromativorans US6-1.</title>
        <authorList>
            <person name="Luo Y.R."/>
            <person name="Kang S.G."/>
            <person name="Kim S.J."/>
            <person name="Kim M.R."/>
            <person name="Li N."/>
            <person name="Lee J.H."/>
            <person name="Kwon K.K."/>
        </authorList>
    </citation>
    <scope>NUCLEOTIDE SEQUENCE [LARGE SCALE GENOMIC DNA]</scope>
    <source>
        <strain evidence="3 4">US6-1</strain>
    </source>
</reference>
<accession>G6EB79</accession>
<dbReference type="RefSeq" id="WP_007012515.1">
    <property type="nucleotide sequence ID" value="NZ_AGFM01000019.1"/>
</dbReference>
<sequence length="182" mass="19617">MDQPSRSGPGRTLDCNADRPATKGEETRLDQTAQGSSELALPAELDLAIGFRLRRAVTVADALFTARFGSRGITAVHYAILMSVRRNPGCQPSALGQLLGITPNNLVPLIDALSGRGLLDRTAGTRDRRARHLWLTSEGERFTAELAEGHQALQAQIEEAMGVQDAAELMRLLALYVRSSPG</sequence>
<dbReference type="PANTHER" id="PTHR33164">
    <property type="entry name" value="TRANSCRIPTIONAL REGULATOR, MARR FAMILY"/>
    <property type="match status" value="1"/>
</dbReference>
<dbReference type="eggNOG" id="COG1846">
    <property type="taxonomic scope" value="Bacteria"/>
</dbReference>
<dbReference type="Proteomes" id="UP000004030">
    <property type="component" value="Unassembled WGS sequence"/>
</dbReference>
<dbReference type="KEGG" id="npn:JI59_12105"/>
<evidence type="ECO:0000313" key="4">
    <source>
        <dbReference type="Proteomes" id="UP000004030"/>
    </source>
</evidence>
<dbReference type="AlphaFoldDB" id="G6EB79"/>
<keyword evidence="4" id="KW-1185">Reference proteome</keyword>
<dbReference type="Gene3D" id="1.10.10.10">
    <property type="entry name" value="Winged helix-like DNA-binding domain superfamily/Winged helix DNA-binding domain"/>
    <property type="match status" value="1"/>
</dbReference>
<dbReference type="SMART" id="SM00347">
    <property type="entry name" value="HTH_MARR"/>
    <property type="match status" value="1"/>
</dbReference>
<proteinExistence type="predicted"/>
<dbReference type="EMBL" id="AGFM01000019">
    <property type="protein sequence ID" value="EHJ61438.1"/>
    <property type="molecule type" value="Genomic_DNA"/>
</dbReference>
<dbReference type="Pfam" id="PF01047">
    <property type="entry name" value="MarR"/>
    <property type="match status" value="1"/>
</dbReference>
<evidence type="ECO:0000259" key="2">
    <source>
        <dbReference type="PROSITE" id="PS50995"/>
    </source>
</evidence>
<dbReference type="OrthoDB" id="8256382at2"/>
<feature type="region of interest" description="Disordered" evidence="1">
    <location>
        <begin position="1"/>
        <end position="35"/>
    </location>
</feature>
<dbReference type="STRING" id="1088721.JI59_12105"/>
<feature type="compositionally biased region" description="Basic and acidic residues" evidence="1">
    <location>
        <begin position="16"/>
        <end position="29"/>
    </location>
</feature>
<evidence type="ECO:0000256" key="1">
    <source>
        <dbReference type="SAM" id="MobiDB-lite"/>
    </source>
</evidence>
<dbReference type="PROSITE" id="PS50995">
    <property type="entry name" value="HTH_MARR_2"/>
    <property type="match status" value="1"/>
</dbReference>
<name>G6EB79_9SPHN</name>
<dbReference type="InterPro" id="IPR036388">
    <property type="entry name" value="WH-like_DNA-bd_sf"/>
</dbReference>
<dbReference type="PANTHER" id="PTHR33164:SF43">
    <property type="entry name" value="HTH-TYPE TRANSCRIPTIONAL REPRESSOR YETL"/>
    <property type="match status" value="1"/>
</dbReference>
<dbReference type="SUPFAM" id="SSF46785">
    <property type="entry name" value="Winged helix' DNA-binding domain"/>
    <property type="match status" value="1"/>
</dbReference>
<dbReference type="InterPro" id="IPR036390">
    <property type="entry name" value="WH_DNA-bd_sf"/>
</dbReference>
<dbReference type="GO" id="GO:0006950">
    <property type="term" value="P:response to stress"/>
    <property type="evidence" value="ECO:0007669"/>
    <property type="project" value="TreeGrafter"/>
</dbReference>